<evidence type="ECO:0000259" key="1">
    <source>
        <dbReference type="Pfam" id="PF00549"/>
    </source>
</evidence>
<dbReference type="NCBIfam" id="NF004760">
    <property type="entry name" value="PRK06091.1"/>
    <property type="match status" value="1"/>
</dbReference>
<dbReference type="Proteomes" id="UP000321400">
    <property type="component" value="Unassembled WGS sequence"/>
</dbReference>
<dbReference type="SUPFAM" id="SSF51735">
    <property type="entry name" value="NAD(P)-binding Rossmann-fold domains"/>
    <property type="match status" value="1"/>
</dbReference>
<dbReference type="InterPro" id="IPR016102">
    <property type="entry name" value="Succinyl-CoA_synth-like"/>
</dbReference>
<dbReference type="Pfam" id="PF02629">
    <property type="entry name" value="CoA_binding"/>
    <property type="match status" value="1"/>
</dbReference>
<dbReference type="PANTHER" id="PTHR11117:SF24">
    <property type="entry name" value="PROTEIN FDRA"/>
    <property type="match status" value="1"/>
</dbReference>
<accession>A0A511X0W4</accession>
<evidence type="ECO:0008006" key="5">
    <source>
        <dbReference type="Google" id="ProtNLM"/>
    </source>
</evidence>
<dbReference type="AlphaFoldDB" id="A0A511X0W4"/>
<dbReference type="STRING" id="442899.SAMN05720591_10849"/>
<protein>
    <recommendedName>
        <fullName evidence="5">Acyl-CoA synthetase FdrA</fullName>
    </recommendedName>
</protein>
<dbReference type="GO" id="GO:0006099">
    <property type="term" value="P:tricarboxylic acid cycle"/>
    <property type="evidence" value="ECO:0007669"/>
    <property type="project" value="TreeGrafter"/>
</dbReference>
<dbReference type="Gene3D" id="3.40.50.720">
    <property type="entry name" value="NAD(P)-binding Rossmann-like Domain"/>
    <property type="match status" value="1"/>
</dbReference>
<feature type="domain" description="ATP-citrate synthase/succinyl-CoA ligase C-terminal" evidence="1">
    <location>
        <begin position="349"/>
        <end position="510"/>
    </location>
</feature>
<dbReference type="Pfam" id="PF00549">
    <property type="entry name" value="Ligase_CoA"/>
    <property type="match status" value="1"/>
</dbReference>
<reference evidence="3 4" key="1">
    <citation type="submission" date="2019-07" db="EMBL/GenBank/DDBJ databases">
        <title>Whole genome shotgun sequence of Halolactibacillus alkaliphilus NBRC 103919.</title>
        <authorList>
            <person name="Hosoyama A."/>
            <person name="Uohara A."/>
            <person name="Ohji S."/>
            <person name="Ichikawa N."/>
        </authorList>
    </citation>
    <scope>NUCLEOTIDE SEQUENCE [LARGE SCALE GENOMIC DNA]</scope>
    <source>
        <strain evidence="3 4">NBRC 103919</strain>
    </source>
</reference>
<dbReference type="GO" id="GO:0005829">
    <property type="term" value="C:cytosol"/>
    <property type="evidence" value="ECO:0007669"/>
    <property type="project" value="TreeGrafter"/>
</dbReference>
<dbReference type="InterPro" id="IPR003781">
    <property type="entry name" value="CoA-bd"/>
</dbReference>
<keyword evidence="4" id="KW-1185">Reference proteome</keyword>
<dbReference type="GO" id="GO:0004775">
    <property type="term" value="F:succinate-CoA ligase (ADP-forming) activity"/>
    <property type="evidence" value="ECO:0007669"/>
    <property type="project" value="TreeGrafter"/>
</dbReference>
<dbReference type="InterPro" id="IPR036291">
    <property type="entry name" value="NAD(P)-bd_dom_sf"/>
</dbReference>
<organism evidence="3 4">
    <name type="scientific">Halolactibacillus alkaliphilus</name>
    <dbReference type="NCBI Taxonomy" id="442899"/>
    <lineage>
        <taxon>Bacteria</taxon>
        <taxon>Bacillati</taxon>
        <taxon>Bacillota</taxon>
        <taxon>Bacilli</taxon>
        <taxon>Bacillales</taxon>
        <taxon>Bacillaceae</taxon>
        <taxon>Halolactibacillus</taxon>
    </lineage>
</organism>
<name>A0A511X0W4_9BACI</name>
<dbReference type="SUPFAM" id="SSF52210">
    <property type="entry name" value="Succinyl-CoA synthetase domains"/>
    <property type="match status" value="2"/>
</dbReference>
<dbReference type="PANTHER" id="PTHR11117">
    <property type="entry name" value="SUCCINYL-COA LIGASE SUBUNIT ALPHA"/>
    <property type="match status" value="1"/>
</dbReference>
<dbReference type="GO" id="GO:0009361">
    <property type="term" value="C:succinate-CoA ligase complex (ADP-forming)"/>
    <property type="evidence" value="ECO:0007669"/>
    <property type="project" value="TreeGrafter"/>
</dbReference>
<dbReference type="OrthoDB" id="6193532at2"/>
<evidence type="ECO:0000313" key="3">
    <source>
        <dbReference type="EMBL" id="GEN56540.1"/>
    </source>
</evidence>
<dbReference type="Gene3D" id="3.40.50.261">
    <property type="entry name" value="Succinyl-CoA synthetase domains"/>
    <property type="match status" value="2"/>
</dbReference>
<gene>
    <name evidence="3" type="primary">yahF</name>
    <name evidence="3" type="ORF">HAL01_10040</name>
</gene>
<feature type="domain" description="CoA-binding" evidence="2">
    <location>
        <begin position="190"/>
        <end position="282"/>
    </location>
</feature>
<sequence length="517" mass="55972">MISKVMIEKNAYHDSVTLMSLSGKVLGVEGVEEAVVSMATGMNKELLDNIHLLTDEAKEATENDLIIAVKAVSEEVLEETLQFIDDALNKKKSSKKSGQEQTAETLNKALDYLPDANMAIISVPGEYAAREARLALNKGLHVMMFSDNVTIEDERKLKELGREKGLLVMGPDCGTAMINQTGLCFANNVKQGEIGLVAASGTGLQEVAVQIDRLGYGVSQAIGTGGRDLHKDIGGIMMLEGLRALDADEQTKVIALISKPPAKEVQDKILEEVSKINKPVVVGFLDGDQVAVEQSGAVFAPTLIETARQAVKALDSSVTLDKEISETLVNYAQNEQASLQDKQQYIRGLFCGGTLTSEALSILRSEGLAVKSNVAKKAEEKLDNIHESVGHTLLDMGDDDFTKGKPHPMIEPSLRNDRIREELLNEETAVLLLDFELGYGSHEDPVGESIATLSETLSELKNQGRHVSVIAYMCATKQDKQGYQNQVDRLSALGIYVAASNEEASKLAAMITSKEVK</sequence>
<dbReference type="GO" id="GO:0004776">
    <property type="term" value="F:succinate-CoA ligase (GDP-forming) activity"/>
    <property type="evidence" value="ECO:0007669"/>
    <property type="project" value="TreeGrafter"/>
</dbReference>
<evidence type="ECO:0000259" key="2">
    <source>
        <dbReference type="Pfam" id="PF02629"/>
    </source>
</evidence>
<dbReference type="RefSeq" id="WP_089800924.1">
    <property type="nucleotide sequence ID" value="NZ_BJYE01000009.1"/>
</dbReference>
<dbReference type="EMBL" id="BJYE01000009">
    <property type="protein sequence ID" value="GEN56540.1"/>
    <property type="molecule type" value="Genomic_DNA"/>
</dbReference>
<comment type="caution">
    <text evidence="3">The sequence shown here is derived from an EMBL/GenBank/DDBJ whole genome shotgun (WGS) entry which is preliminary data.</text>
</comment>
<dbReference type="InterPro" id="IPR005811">
    <property type="entry name" value="SUCC_ACL_C"/>
</dbReference>
<proteinExistence type="predicted"/>
<evidence type="ECO:0000313" key="4">
    <source>
        <dbReference type="Proteomes" id="UP000321400"/>
    </source>
</evidence>